<comment type="caution">
    <text evidence="1">The sequence shown here is derived from an EMBL/GenBank/DDBJ whole genome shotgun (WGS) entry which is preliminary data.</text>
</comment>
<evidence type="ECO:0000313" key="2">
    <source>
        <dbReference type="Proteomes" id="UP000467322"/>
    </source>
</evidence>
<sequence length="327" mass="35161">MLRLPIATMAGITPGTETLVADMSLKAGLSYAECVAMIEPGKTPVFDCRLYPDVMGPATDLSPQAILAQFDALVTVLAQADDPDTARAVTEAREAFNDTHGHTDGAARCGQIAIALETSFLEAKLPFEESMQLAHLIACLTDRAVLGARHEAFNGFVVDLADIQWDPRKLAAGLVRIGALPKRDPRAILSYSAYKAVHDLDVRAGFAELVMEAQAGINSAKSIPGSAYGRTSLRRMMTAFIDAGDAWLDSPEGLELMRHLARLFEAIGMNLHMSRKAPRAAADRYLATAAIISRQRFRTRRDLCLNAAGYGGLDVPTLPALWAPVAG</sequence>
<evidence type="ECO:0000313" key="1">
    <source>
        <dbReference type="EMBL" id="MZR14992.1"/>
    </source>
</evidence>
<reference evidence="1 2" key="1">
    <citation type="submission" date="2019-12" db="EMBL/GenBank/DDBJ databases">
        <title>Maritimibacter sp. nov. sp. isolated from sea sand.</title>
        <authorList>
            <person name="Kim J."/>
            <person name="Jeong S.E."/>
            <person name="Jung H.S."/>
            <person name="Jeon C.O."/>
        </authorList>
    </citation>
    <scope>NUCLEOTIDE SEQUENCE [LARGE SCALE GENOMIC DNA]</scope>
    <source>
        <strain evidence="1 2">DP07</strain>
    </source>
</reference>
<name>A0A845M6U5_9RHOB</name>
<dbReference type="RefSeq" id="WP_161353328.1">
    <property type="nucleotide sequence ID" value="NZ_WTUX01000020.1"/>
</dbReference>
<accession>A0A845M6U5</accession>
<gene>
    <name evidence="1" type="ORF">GQE99_18380</name>
</gene>
<protein>
    <submittedName>
        <fullName evidence="1">Uncharacterized protein</fullName>
    </submittedName>
</protein>
<dbReference type="EMBL" id="WTUX01000020">
    <property type="protein sequence ID" value="MZR14992.1"/>
    <property type="molecule type" value="Genomic_DNA"/>
</dbReference>
<organism evidence="1 2">
    <name type="scientific">Maritimibacter harenae</name>
    <dbReference type="NCBI Taxonomy" id="2606218"/>
    <lineage>
        <taxon>Bacteria</taxon>
        <taxon>Pseudomonadati</taxon>
        <taxon>Pseudomonadota</taxon>
        <taxon>Alphaproteobacteria</taxon>
        <taxon>Rhodobacterales</taxon>
        <taxon>Roseobacteraceae</taxon>
        <taxon>Maritimibacter</taxon>
    </lineage>
</organism>
<dbReference type="Proteomes" id="UP000467322">
    <property type="component" value="Unassembled WGS sequence"/>
</dbReference>
<proteinExistence type="predicted"/>
<keyword evidence="2" id="KW-1185">Reference proteome</keyword>
<dbReference type="AlphaFoldDB" id="A0A845M6U5"/>